<dbReference type="Pfam" id="PF07690">
    <property type="entry name" value="MFS_1"/>
    <property type="match status" value="1"/>
</dbReference>
<feature type="transmembrane region" description="Helical" evidence="7">
    <location>
        <begin position="117"/>
        <end position="137"/>
    </location>
</feature>
<feature type="transmembrane region" description="Helical" evidence="7">
    <location>
        <begin position="237"/>
        <end position="260"/>
    </location>
</feature>
<protein>
    <submittedName>
        <fullName evidence="9">MFS transporter</fullName>
    </submittedName>
</protein>
<keyword evidence="3 7" id="KW-0812">Transmembrane</keyword>
<dbReference type="GO" id="GO:0022857">
    <property type="term" value="F:transmembrane transporter activity"/>
    <property type="evidence" value="ECO:0007669"/>
    <property type="project" value="InterPro"/>
</dbReference>
<feature type="transmembrane region" description="Helical" evidence="7">
    <location>
        <begin position="430"/>
        <end position="447"/>
    </location>
</feature>
<keyword evidence="5 7" id="KW-0472">Membrane</keyword>
<feature type="transmembrane region" description="Helical" evidence="7">
    <location>
        <begin position="373"/>
        <end position="394"/>
    </location>
</feature>
<feature type="domain" description="Major facilitator superfamily (MFS) profile" evidence="8">
    <location>
        <begin position="78"/>
        <end position="490"/>
    </location>
</feature>
<evidence type="ECO:0000313" key="9">
    <source>
        <dbReference type="EMBL" id="KAF1987550.1"/>
    </source>
</evidence>
<dbReference type="PANTHER" id="PTHR43791:SF92">
    <property type="entry name" value="AGL026WP"/>
    <property type="match status" value="1"/>
</dbReference>
<evidence type="ECO:0000256" key="2">
    <source>
        <dbReference type="ARBA" id="ARBA00022448"/>
    </source>
</evidence>
<evidence type="ECO:0000313" key="10">
    <source>
        <dbReference type="Proteomes" id="UP000800041"/>
    </source>
</evidence>
<feature type="region of interest" description="Disordered" evidence="6">
    <location>
        <begin position="495"/>
        <end position="515"/>
    </location>
</feature>
<feature type="compositionally biased region" description="Acidic residues" evidence="6">
    <location>
        <begin position="497"/>
        <end position="506"/>
    </location>
</feature>
<dbReference type="Proteomes" id="UP000800041">
    <property type="component" value="Unassembled WGS sequence"/>
</dbReference>
<feature type="region of interest" description="Disordered" evidence="6">
    <location>
        <begin position="24"/>
        <end position="62"/>
    </location>
</feature>
<feature type="transmembrane region" description="Helical" evidence="7">
    <location>
        <begin position="206"/>
        <end position="225"/>
    </location>
</feature>
<feature type="transmembrane region" description="Helical" evidence="7">
    <location>
        <begin position="174"/>
        <end position="194"/>
    </location>
</feature>
<reference evidence="9" key="1">
    <citation type="journal article" date="2020" name="Stud. Mycol.">
        <title>101 Dothideomycetes genomes: a test case for predicting lifestyles and emergence of pathogens.</title>
        <authorList>
            <person name="Haridas S."/>
            <person name="Albert R."/>
            <person name="Binder M."/>
            <person name="Bloem J."/>
            <person name="Labutti K."/>
            <person name="Salamov A."/>
            <person name="Andreopoulos B."/>
            <person name="Baker S."/>
            <person name="Barry K."/>
            <person name="Bills G."/>
            <person name="Bluhm B."/>
            <person name="Cannon C."/>
            <person name="Castanera R."/>
            <person name="Culley D."/>
            <person name="Daum C."/>
            <person name="Ezra D."/>
            <person name="Gonzalez J."/>
            <person name="Henrissat B."/>
            <person name="Kuo A."/>
            <person name="Liang C."/>
            <person name="Lipzen A."/>
            <person name="Lutzoni F."/>
            <person name="Magnuson J."/>
            <person name="Mondo S."/>
            <person name="Nolan M."/>
            <person name="Ohm R."/>
            <person name="Pangilinan J."/>
            <person name="Park H.-J."/>
            <person name="Ramirez L."/>
            <person name="Alfaro M."/>
            <person name="Sun H."/>
            <person name="Tritt A."/>
            <person name="Yoshinaga Y."/>
            <person name="Zwiers L.-H."/>
            <person name="Turgeon B."/>
            <person name="Goodwin S."/>
            <person name="Spatafora J."/>
            <person name="Crous P."/>
            <person name="Grigoriev I."/>
        </authorList>
    </citation>
    <scope>NUCLEOTIDE SEQUENCE</scope>
    <source>
        <strain evidence="9">CBS 113979</strain>
    </source>
</reference>
<keyword evidence="10" id="KW-1185">Reference proteome</keyword>
<evidence type="ECO:0000256" key="6">
    <source>
        <dbReference type="SAM" id="MobiDB-lite"/>
    </source>
</evidence>
<feature type="transmembrane region" description="Helical" evidence="7">
    <location>
        <begin position="339"/>
        <end position="361"/>
    </location>
</feature>
<dbReference type="InterPro" id="IPR036259">
    <property type="entry name" value="MFS_trans_sf"/>
</dbReference>
<comment type="subcellular location">
    <subcellularLocation>
        <location evidence="1">Membrane</location>
        <topology evidence="1">Multi-pass membrane protein</topology>
    </subcellularLocation>
</comment>
<dbReference type="GO" id="GO:0016020">
    <property type="term" value="C:membrane"/>
    <property type="evidence" value="ECO:0007669"/>
    <property type="project" value="UniProtKB-SubCell"/>
</dbReference>
<dbReference type="InterPro" id="IPR020846">
    <property type="entry name" value="MFS_dom"/>
</dbReference>
<feature type="transmembrane region" description="Helical" evidence="7">
    <location>
        <begin position="144"/>
        <end position="162"/>
    </location>
</feature>
<evidence type="ECO:0000256" key="3">
    <source>
        <dbReference type="ARBA" id="ARBA00022692"/>
    </source>
</evidence>
<organism evidence="9 10">
    <name type="scientific">Aulographum hederae CBS 113979</name>
    <dbReference type="NCBI Taxonomy" id="1176131"/>
    <lineage>
        <taxon>Eukaryota</taxon>
        <taxon>Fungi</taxon>
        <taxon>Dikarya</taxon>
        <taxon>Ascomycota</taxon>
        <taxon>Pezizomycotina</taxon>
        <taxon>Dothideomycetes</taxon>
        <taxon>Pleosporomycetidae</taxon>
        <taxon>Aulographales</taxon>
        <taxon>Aulographaceae</taxon>
    </lineage>
</organism>
<evidence type="ECO:0000256" key="5">
    <source>
        <dbReference type="ARBA" id="ARBA00023136"/>
    </source>
</evidence>
<evidence type="ECO:0000256" key="4">
    <source>
        <dbReference type="ARBA" id="ARBA00022989"/>
    </source>
</evidence>
<feature type="transmembrane region" description="Helical" evidence="7">
    <location>
        <begin position="459"/>
        <end position="484"/>
    </location>
</feature>
<feature type="transmembrane region" description="Helical" evidence="7">
    <location>
        <begin position="400"/>
        <end position="418"/>
    </location>
</feature>
<name>A0A6G1H3F1_9PEZI</name>
<gene>
    <name evidence="9" type="ORF">K402DRAFT_392808</name>
</gene>
<accession>A0A6G1H3F1</accession>
<dbReference type="OrthoDB" id="2250022at2759"/>
<keyword evidence="4 7" id="KW-1133">Transmembrane helix</keyword>
<dbReference type="PROSITE" id="PS50850">
    <property type="entry name" value="MFS"/>
    <property type="match status" value="1"/>
</dbReference>
<evidence type="ECO:0000256" key="1">
    <source>
        <dbReference type="ARBA" id="ARBA00004141"/>
    </source>
</evidence>
<dbReference type="SUPFAM" id="SSF103473">
    <property type="entry name" value="MFS general substrate transporter"/>
    <property type="match status" value="1"/>
</dbReference>
<feature type="transmembrane region" description="Helical" evidence="7">
    <location>
        <begin position="307"/>
        <end position="327"/>
    </location>
</feature>
<dbReference type="PANTHER" id="PTHR43791">
    <property type="entry name" value="PERMEASE-RELATED"/>
    <property type="match status" value="1"/>
</dbReference>
<keyword evidence="2" id="KW-0813">Transport</keyword>
<dbReference type="FunFam" id="1.20.1250.20:FF:000057">
    <property type="entry name" value="MFS general substrate transporter"/>
    <property type="match status" value="1"/>
</dbReference>
<sequence length="521" mass="56277">MAAGSSSPNRPAYSYALVPNQVGLDDLDEPARPSKPGQFTEHLEDGFLTTDDGVTNSVSPEEEEAAERALVRKIDRKIMPCLFAMIVLNYLDRNALANARVQGIEKSLNMKGAQFNTAISILFVGYIALQIPSNLLLTRVRPSIYLPGCMILWGILSGMSAGVQSFGGLVTVRFFLGMVEAPYFPGALFLLSSWYTRKELALRTSILYSGSLLSGGFGGLIGAGVQSGLDGVFGIESWRWLFLLEACCTITLAIAAMFILPDYPHTTRSFTPAERALAVKRMQTGSHNVERGSLLSGLYAAITDYKVHLLAFIILTKTSAAAVTSFIPTLVSTFGYPQVTTLLLVAPPYVFATLITLAVSYSSDHFSSRATHIILPMAFAASGYILAACTLHLAARYLSLFIMLSGVYGSYNVALAWISSTLPHPVEKRSAAIAVINTVGNLAQVYSPYMYLERDAPRYLPAMVADATVCCACVGAAGLLWWCLRRENLRLEAAERDDGDDGDEDGGNVGKGATGGFRYQL</sequence>
<dbReference type="EMBL" id="ML977152">
    <property type="protein sequence ID" value="KAF1987550.1"/>
    <property type="molecule type" value="Genomic_DNA"/>
</dbReference>
<dbReference type="AlphaFoldDB" id="A0A6G1H3F1"/>
<dbReference type="InterPro" id="IPR011701">
    <property type="entry name" value="MFS"/>
</dbReference>
<dbReference type="Gene3D" id="1.20.1250.20">
    <property type="entry name" value="MFS general substrate transporter like domains"/>
    <property type="match status" value="2"/>
</dbReference>
<dbReference type="FunFam" id="1.20.1250.20:FF:000013">
    <property type="entry name" value="MFS general substrate transporter"/>
    <property type="match status" value="1"/>
</dbReference>
<evidence type="ECO:0000256" key="7">
    <source>
        <dbReference type="SAM" id="Phobius"/>
    </source>
</evidence>
<evidence type="ECO:0000259" key="8">
    <source>
        <dbReference type="PROSITE" id="PS50850"/>
    </source>
</evidence>
<proteinExistence type="predicted"/>